<feature type="chain" id="PRO_5045496513" description="Lipoprotein" evidence="2">
    <location>
        <begin position="26"/>
        <end position="135"/>
    </location>
</feature>
<keyword evidence="4" id="KW-1185">Reference proteome</keyword>
<accession>A0ABW0WMZ4</accession>
<gene>
    <name evidence="3" type="ORF">ACFP3J_19530</name>
</gene>
<evidence type="ECO:0000256" key="1">
    <source>
        <dbReference type="SAM" id="MobiDB-lite"/>
    </source>
</evidence>
<proteinExistence type="predicted"/>
<feature type="signal peptide" evidence="2">
    <location>
        <begin position="1"/>
        <end position="25"/>
    </location>
</feature>
<evidence type="ECO:0000313" key="3">
    <source>
        <dbReference type="EMBL" id="MFC5657670.1"/>
    </source>
</evidence>
<protein>
    <recommendedName>
        <fullName evidence="5">Lipoprotein</fullName>
    </recommendedName>
</protein>
<organism evidence="3 4">
    <name type="scientific">Streptomyces nogalater</name>
    <dbReference type="NCBI Taxonomy" id="38314"/>
    <lineage>
        <taxon>Bacteria</taxon>
        <taxon>Bacillati</taxon>
        <taxon>Actinomycetota</taxon>
        <taxon>Actinomycetes</taxon>
        <taxon>Kitasatosporales</taxon>
        <taxon>Streptomycetaceae</taxon>
        <taxon>Streptomyces</taxon>
    </lineage>
</organism>
<evidence type="ECO:0008006" key="5">
    <source>
        <dbReference type="Google" id="ProtNLM"/>
    </source>
</evidence>
<dbReference type="PROSITE" id="PS51257">
    <property type="entry name" value="PROKAR_LIPOPROTEIN"/>
    <property type="match status" value="1"/>
</dbReference>
<dbReference type="Proteomes" id="UP001596065">
    <property type="component" value="Unassembled WGS sequence"/>
</dbReference>
<feature type="region of interest" description="Disordered" evidence="1">
    <location>
        <begin position="26"/>
        <end position="49"/>
    </location>
</feature>
<reference evidence="4" key="1">
    <citation type="journal article" date="2019" name="Int. J. Syst. Evol. Microbiol.">
        <title>The Global Catalogue of Microorganisms (GCM) 10K type strain sequencing project: providing services to taxonomists for standard genome sequencing and annotation.</title>
        <authorList>
            <consortium name="The Broad Institute Genomics Platform"/>
            <consortium name="The Broad Institute Genome Sequencing Center for Infectious Disease"/>
            <person name="Wu L."/>
            <person name="Ma J."/>
        </authorList>
    </citation>
    <scope>NUCLEOTIDE SEQUENCE [LARGE SCALE GENOMIC DNA]</scope>
    <source>
        <strain evidence="4">KCTC 5701</strain>
    </source>
</reference>
<dbReference type="RefSeq" id="WP_344352374.1">
    <property type="nucleotide sequence ID" value="NZ_BAAASM010000060.1"/>
</dbReference>
<name>A0ABW0WMZ4_STRNO</name>
<evidence type="ECO:0000256" key="2">
    <source>
        <dbReference type="SAM" id="SignalP"/>
    </source>
</evidence>
<dbReference type="EMBL" id="JBHSOE010000032">
    <property type="protein sequence ID" value="MFC5657670.1"/>
    <property type="molecule type" value="Genomic_DNA"/>
</dbReference>
<keyword evidence="2" id="KW-0732">Signal</keyword>
<comment type="caution">
    <text evidence="3">The sequence shown here is derived from an EMBL/GenBank/DDBJ whole genome shotgun (WGS) entry which is preliminary data.</text>
</comment>
<sequence length="135" mass="14616">MNIRRTAVRTVVPAAMLALAMTACSSEAPGESPIPDKFPASGNSAAMTHSAEQFRAYGKDHHHTQITSTVDRVFDREDGHVLISTRIGTDDTATTTAKQLADVYRSYAGDTPKATTVTIYNVLNDALVTQQLHKK</sequence>
<evidence type="ECO:0000313" key="4">
    <source>
        <dbReference type="Proteomes" id="UP001596065"/>
    </source>
</evidence>